<gene>
    <name evidence="5" type="primary">tadA</name>
    <name evidence="5" type="ORF">NC799_08550</name>
</gene>
<dbReference type="SMART" id="SM00382">
    <property type="entry name" value="AAA"/>
    <property type="match status" value="1"/>
</dbReference>
<dbReference type="InterPro" id="IPR001482">
    <property type="entry name" value="T2SS/T4SS_dom"/>
</dbReference>
<name>A0A9X3WH78_9BACI</name>
<dbReference type="RefSeq" id="WP_272446018.1">
    <property type="nucleotide sequence ID" value="NZ_JAMQKC010000005.1"/>
</dbReference>
<dbReference type="PANTHER" id="PTHR30258:SF1">
    <property type="entry name" value="PROTEIN TRANSPORT PROTEIN HOFB HOMOLOG"/>
    <property type="match status" value="1"/>
</dbReference>
<dbReference type="InterPro" id="IPR037257">
    <property type="entry name" value="T2SS_E_N_sf"/>
</dbReference>
<dbReference type="PROSITE" id="PS00662">
    <property type="entry name" value="T2SP_E"/>
    <property type="match status" value="1"/>
</dbReference>
<dbReference type="CDD" id="cd01129">
    <property type="entry name" value="PulE-GspE-like"/>
    <property type="match status" value="1"/>
</dbReference>
<dbReference type="SUPFAM" id="SSF52540">
    <property type="entry name" value="P-loop containing nucleoside triphosphate hydrolases"/>
    <property type="match status" value="1"/>
</dbReference>
<dbReference type="AlphaFoldDB" id="A0A9X3WH78"/>
<evidence type="ECO:0000256" key="2">
    <source>
        <dbReference type="ARBA" id="ARBA00022741"/>
    </source>
</evidence>
<dbReference type="Pfam" id="PF05157">
    <property type="entry name" value="MshEN"/>
    <property type="match status" value="1"/>
</dbReference>
<dbReference type="FunFam" id="3.30.300.160:FF:000002">
    <property type="entry name" value="Type II secretion system protein E"/>
    <property type="match status" value="1"/>
</dbReference>
<dbReference type="EMBL" id="JAMQKC010000005">
    <property type="protein sequence ID" value="MDC3416971.1"/>
    <property type="molecule type" value="Genomic_DNA"/>
</dbReference>
<dbReference type="GO" id="GO:0005524">
    <property type="term" value="F:ATP binding"/>
    <property type="evidence" value="ECO:0007669"/>
    <property type="project" value="UniProtKB-KW"/>
</dbReference>
<dbReference type="InterPro" id="IPR003593">
    <property type="entry name" value="AAA+_ATPase"/>
</dbReference>
<comment type="similarity">
    <text evidence="1">Belongs to the GSP E family.</text>
</comment>
<dbReference type="Gene3D" id="3.30.300.160">
    <property type="entry name" value="Type II secretion system, protein E, N-terminal domain"/>
    <property type="match status" value="1"/>
</dbReference>
<evidence type="ECO:0000313" key="5">
    <source>
        <dbReference type="EMBL" id="MDC3416971.1"/>
    </source>
</evidence>
<dbReference type="Proteomes" id="UP001145069">
    <property type="component" value="Unassembled WGS sequence"/>
</dbReference>
<proteinExistence type="inferred from homology"/>
<sequence>MIQKRKRIGDLLVEANVITEEQLMDALLEQKRSGLRLGDQLVEMNIVEEDTIIHLLELQLGLDKVNLYEYDIDRKLINIISEEIARKYQVLPLKKIGDRLLVAMVDPLDYFAIDDLRLSTGFQIEPVIAKKQEMQVTINRYYGMQKSIDKMLEDMPLNEDDEGFLEAQQNDESPVAKMVNQLLAQAAQVNASDVHIDPHETETLIRFRVDGVLRTERSLPKNMNNVLVSRIKIMSKLNIAEKRLPQDGRFKMDVDMKSFDLRVSILPTVFGEKVVMRLLDTGSVSLGVEKLGFSERNEANFRKMISNAYGIILVTGPTGSGKSTTLYTALQKLNTEDVNIITVEDPVEYQIKGINQVQVRSNIGMTFAAGLRSILRQDPDIIMLGEIRDTETAEISLRAALTGHLVLSTLHTNDSVSAVSRLIDMGIEPFLVSSAVVGVVAQRLVRRVCKTCAEPYQPTEDEKQLFYSKGLGTNDMRKGRGCSACNNSGYRGRMAIHETLLIDDELRHMITQKLQDSEYRKYVTGKGFIPMFEDGLSKVSQGMTTLEEVYRVTVE</sequence>
<evidence type="ECO:0000256" key="1">
    <source>
        <dbReference type="ARBA" id="ARBA00006611"/>
    </source>
</evidence>
<evidence type="ECO:0000259" key="4">
    <source>
        <dbReference type="PROSITE" id="PS00662"/>
    </source>
</evidence>
<dbReference type="Gene3D" id="3.40.50.300">
    <property type="entry name" value="P-loop containing nucleotide triphosphate hydrolases"/>
    <property type="match status" value="1"/>
</dbReference>
<comment type="caution">
    <text evidence="5">The sequence shown here is derived from an EMBL/GenBank/DDBJ whole genome shotgun (WGS) entry which is preliminary data.</text>
</comment>
<dbReference type="GO" id="GO:0005886">
    <property type="term" value="C:plasma membrane"/>
    <property type="evidence" value="ECO:0007669"/>
    <property type="project" value="TreeGrafter"/>
</dbReference>
<keyword evidence="3" id="KW-0067">ATP-binding</keyword>
<accession>A0A9X3WH78</accession>
<evidence type="ECO:0000256" key="3">
    <source>
        <dbReference type="ARBA" id="ARBA00022840"/>
    </source>
</evidence>
<organism evidence="5 6">
    <name type="scientific">Aquibacillus salsiterrae</name>
    <dbReference type="NCBI Taxonomy" id="2950439"/>
    <lineage>
        <taxon>Bacteria</taxon>
        <taxon>Bacillati</taxon>
        <taxon>Bacillota</taxon>
        <taxon>Bacilli</taxon>
        <taxon>Bacillales</taxon>
        <taxon>Bacillaceae</taxon>
        <taxon>Aquibacillus</taxon>
    </lineage>
</organism>
<dbReference type="InterPro" id="IPR027417">
    <property type="entry name" value="P-loop_NTPase"/>
</dbReference>
<keyword evidence="2" id="KW-0547">Nucleotide-binding</keyword>
<dbReference type="PANTHER" id="PTHR30258">
    <property type="entry name" value="TYPE II SECRETION SYSTEM PROTEIN GSPE-RELATED"/>
    <property type="match status" value="1"/>
</dbReference>
<dbReference type="Pfam" id="PF00437">
    <property type="entry name" value="T2SSE"/>
    <property type="match status" value="1"/>
</dbReference>
<dbReference type="InterPro" id="IPR007831">
    <property type="entry name" value="T2SS_GspE_N"/>
</dbReference>
<dbReference type="SUPFAM" id="SSF160246">
    <property type="entry name" value="EspE N-terminal domain-like"/>
    <property type="match status" value="1"/>
</dbReference>
<evidence type="ECO:0000313" key="6">
    <source>
        <dbReference type="Proteomes" id="UP001145069"/>
    </source>
</evidence>
<dbReference type="FunFam" id="3.30.450.90:FF:000001">
    <property type="entry name" value="Type II secretion system ATPase GspE"/>
    <property type="match status" value="1"/>
</dbReference>
<feature type="domain" description="Bacterial type II secretion system protein E" evidence="4">
    <location>
        <begin position="375"/>
        <end position="389"/>
    </location>
</feature>
<reference evidence="5" key="1">
    <citation type="submission" date="2022-06" db="EMBL/GenBank/DDBJ databases">
        <title>Aquibacillus sp. a new bacterium isolated from soil saline samples.</title>
        <authorList>
            <person name="Galisteo C."/>
            <person name="De La Haba R."/>
            <person name="Sanchez-Porro C."/>
            <person name="Ventosa A."/>
        </authorList>
    </citation>
    <scope>NUCLEOTIDE SEQUENCE</scope>
    <source>
        <strain evidence="5">3ASR75-54</strain>
    </source>
</reference>
<dbReference type="FunFam" id="3.40.50.300:FF:000398">
    <property type="entry name" value="Type IV pilus assembly ATPase PilB"/>
    <property type="match status" value="1"/>
</dbReference>
<protein>
    <submittedName>
        <fullName evidence="5">Flp pilus assembly complex ATPase component TadA</fullName>
    </submittedName>
</protein>
<dbReference type="Gene3D" id="3.30.450.90">
    <property type="match status" value="1"/>
</dbReference>
<dbReference type="GO" id="GO:0016887">
    <property type="term" value="F:ATP hydrolysis activity"/>
    <property type="evidence" value="ECO:0007669"/>
    <property type="project" value="TreeGrafter"/>
</dbReference>
<keyword evidence="6" id="KW-1185">Reference proteome</keyword>